<accession>A0A316H276</accession>
<dbReference type="Proteomes" id="UP000245678">
    <property type="component" value="Unassembled WGS sequence"/>
</dbReference>
<organism evidence="1 2">
    <name type="scientific">Mucilaginibacter oryzae</name>
    <dbReference type="NCBI Taxonomy" id="468058"/>
    <lineage>
        <taxon>Bacteria</taxon>
        <taxon>Pseudomonadati</taxon>
        <taxon>Bacteroidota</taxon>
        <taxon>Sphingobacteriia</taxon>
        <taxon>Sphingobacteriales</taxon>
        <taxon>Sphingobacteriaceae</taxon>
        <taxon>Mucilaginibacter</taxon>
    </lineage>
</organism>
<proteinExistence type="predicted"/>
<evidence type="ECO:0000313" key="1">
    <source>
        <dbReference type="EMBL" id="PWK74172.1"/>
    </source>
</evidence>
<evidence type="ECO:0000313" key="2">
    <source>
        <dbReference type="Proteomes" id="UP000245678"/>
    </source>
</evidence>
<protein>
    <submittedName>
        <fullName evidence="1">Putative oxidoreductase</fullName>
    </submittedName>
</protein>
<name>A0A316H276_9SPHI</name>
<dbReference type="AlphaFoldDB" id="A0A316H276"/>
<reference evidence="1 2" key="1">
    <citation type="submission" date="2018-05" db="EMBL/GenBank/DDBJ databases">
        <title>Genomic Encyclopedia of Archaeal and Bacterial Type Strains, Phase II (KMG-II): from individual species to whole genera.</title>
        <authorList>
            <person name="Goeker M."/>
        </authorList>
    </citation>
    <scope>NUCLEOTIDE SEQUENCE [LARGE SCALE GENOMIC DNA]</scope>
    <source>
        <strain evidence="1 2">DSM 19975</strain>
    </source>
</reference>
<keyword evidence="2" id="KW-1185">Reference proteome</keyword>
<dbReference type="EMBL" id="QGHA01000009">
    <property type="protein sequence ID" value="PWK74172.1"/>
    <property type="molecule type" value="Genomic_DNA"/>
</dbReference>
<gene>
    <name evidence="1" type="ORF">LX99_03973</name>
</gene>
<sequence length="121" mass="13617">MIMKKLLTISAIFLMWMQFGCVQKTRNVTIQLNLRLAGMKNITQVGVRGNGKPLSWQKDLAMSPVIKDSLYTVTIHAITGYNFAELKFTVNGTMELDGMPNRRVDFKGAKSVTYNAVFNKP</sequence>
<comment type="caution">
    <text evidence="1">The sequence shown here is derived from an EMBL/GenBank/DDBJ whole genome shotgun (WGS) entry which is preliminary data.</text>
</comment>